<dbReference type="PANTHER" id="PTHR47976">
    <property type="entry name" value="G-TYPE LECTIN S-RECEPTOR-LIKE SERINE/THREONINE-PROTEIN KINASE SD2-5"/>
    <property type="match status" value="1"/>
</dbReference>
<dbReference type="EMBL" id="JAPDHF010000017">
    <property type="protein sequence ID" value="KAJ4007329.1"/>
    <property type="molecule type" value="Genomic_DNA"/>
</dbReference>
<dbReference type="SUPFAM" id="SSF51110">
    <property type="entry name" value="alpha-D-mannose-specific plant lectins"/>
    <property type="match status" value="4"/>
</dbReference>
<sequence>MSTPNHIKAGSSIDRDGSIKSTNGKYDLVLQGDGNFCVYAPGGRCLWASNTWTPGSSAPVKCTLENDGNLRLLDPWGREKWSSGTGGKGNASSELLIQDDGNVVINTDGKAVWSTNTAQAPEAPVTTTPGVPAPEPVGISNLVDNAQLTSIQVQAPSPPDRFMAGGNLDLGQSIMSTNGQYTLVMQGDNNCCLNKKDQGCIWARGDGPGIPAKQIRLRTDGELEILTLFGDTKWQAGTAGRGNEKSYLQLRDDGNMVIVTNDKIVWSSMTGPALSEATKTSMKGGERLLVGEKLTSPNGKFTLALNDSYDLVLAEGSDNLWSSVTRGYYGGVPDWLRGCTYGYAQLNSVGTLEIFYDGGSKFVSQEKPNRAAGDVVLTLQDDGVANLTYNGLPISFINVLKPGDTIRAGQIIQSPSGEHQLTLLPSGNLQVYHVSSKVKGIYETIPNSKVTDATYLTVRGDLVVEIQGADKRSIWCSPNREPSRGELEWERDAYRDDRREREYKQPGLFISDDATAYIQASYYFQPWAVHFTDLRDSVGDALRPGTQLKFTQCLKSQNGQYSAFLDGNGDFQLMGDRLLWRSKTSGADSAWMNSDGGLCVGTDGKAVYQSNPGQLGGGDLVLVVQDDGNMCIYLDGNCKFSSQTAHGFPNIDAVYF</sequence>
<gene>
    <name evidence="3" type="ORF">NW766_010013</name>
</gene>
<keyword evidence="1" id="KW-0732">Signal</keyword>
<dbReference type="PROSITE" id="PS50927">
    <property type="entry name" value="BULB_LECTIN"/>
    <property type="match status" value="2"/>
</dbReference>
<dbReference type="SMART" id="SM00108">
    <property type="entry name" value="B_lectin"/>
    <property type="match status" value="3"/>
</dbReference>
<dbReference type="AlphaFoldDB" id="A0A9W8PIN8"/>
<evidence type="ECO:0000313" key="3">
    <source>
        <dbReference type="EMBL" id="KAJ4007329.1"/>
    </source>
</evidence>
<feature type="domain" description="Bulb-type lectin" evidence="2">
    <location>
        <begin position="4"/>
        <end position="118"/>
    </location>
</feature>
<keyword evidence="4" id="KW-1185">Reference proteome</keyword>
<feature type="domain" description="Bulb-type lectin" evidence="2">
    <location>
        <begin position="159"/>
        <end position="271"/>
    </location>
</feature>
<proteinExistence type="predicted"/>
<dbReference type="InterPro" id="IPR001480">
    <property type="entry name" value="Bulb-type_lectin_dom"/>
</dbReference>
<dbReference type="Proteomes" id="UP001152130">
    <property type="component" value="Unassembled WGS sequence"/>
</dbReference>
<evidence type="ECO:0000256" key="1">
    <source>
        <dbReference type="ARBA" id="ARBA00022729"/>
    </source>
</evidence>
<dbReference type="Gene3D" id="2.90.10.30">
    <property type="match status" value="3"/>
</dbReference>
<reference evidence="3" key="1">
    <citation type="submission" date="2022-10" db="EMBL/GenBank/DDBJ databases">
        <title>Fusarium specimens isolated from Avocado Roots.</title>
        <authorList>
            <person name="Stajich J."/>
            <person name="Roper C."/>
            <person name="Heimlech-Rivalta G."/>
        </authorList>
    </citation>
    <scope>NUCLEOTIDE SEQUENCE</scope>
    <source>
        <strain evidence="3">CF00143</strain>
    </source>
</reference>
<evidence type="ECO:0000313" key="4">
    <source>
        <dbReference type="Proteomes" id="UP001152130"/>
    </source>
</evidence>
<dbReference type="Gene3D" id="2.90.10.10">
    <property type="entry name" value="Bulb-type lectin domain"/>
    <property type="match status" value="2"/>
</dbReference>
<protein>
    <recommendedName>
        <fullName evidence="2">Bulb-type lectin domain-containing protein</fullName>
    </recommendedName>
</protein>
<dbReference type="InterPro" id="IPR051343">
    <property type="entry name" value="G-type_lectin_kinases/EP1-like"/>
</dbReference>
<organism evidence="3 4">
    <name type="scientific">Fusarium irregulare</name>
    <dbReference type="NCBI Taxonomy" id="2494466"/>
    <lineage>
        <taxon>Eukaryota</taxon>
        <taxon>Fungi</taxon>
        <taxon>Dikarya</taxon>
        <taxon>Ascomycota</taxon>
        <taxon>Pezizomycotina</taxon>
        <taxon>Sordariomycetes</taxon>
        <taxon>Hypocreomycetidae</taxon>
        <taxon>Hypocreales</taxon>
        <taxon>Nectriaceae</taxon>
        <taxon>Fusarium</taxon>
        <taxon>Fusarium incarnatum-equiseti species complex</taxon>
    </lineage>
</organism>
<dbReference type="OrthoDB" id="5047509at2759"/>
<evidence type="ECO:0000259" key="2">
    <source>
        <dbReference type="PROSITE" id="PS50927"/>
    </source>
</evidence>
<dbReference type="InterPro" id="IPR036426">
    <property type="entry name" value="Bulb-type_lectin_dom_sf"/>
</dbReference>
<name>A0A9W8PIN8_9HYPO</name>
<comment type="caution">
    <text evidence="3">The sequence shown here is derived from an EMBL/GenBank/DDBJ whole genome shotgun (WGS) entry which is preliminary data.</text>
</comment>
<accession>A0A9W8PIN8</accession>